<evidence type="ECO:0000256" key="1">
    <source>
        <dbReference type="ARBA" id="ARBA00004496"/>
    </source>
</evidence>
<dbReference type="PROSITE" id="PS51898">
    <property type="entry name" value="TYR_RECOMBINASE"/>
    <property type="match status" value="1"/>
</dbReference>
<feature type="domain" description="Tyr recombinase" evidence="4">
    <location>
        <begin position="151"/>
        <end position="363"/>
    </location>
</feature>
<evidence type="ECO:0000256" key="2">
    <source>
        <dbReference type="ARBA" id="ARBA00022908"/>
    </source>
</evidence>
<dbReference type="SUPFAM" id="SSF56349">
    <property type="entry name" value="DNA breaking-rejoining enzymes"/>
    <property type="match status" value="1"/>
</dbReference>
<dbReference type="GO" id="GO:0005737">
    <property type="term" value="C:cytoplasm"/>
    <property type="evidence" value="ECO:0007669"/>
    <property type="project" value="UniProtKB-SubCell"/>
</dbReference>
<dbReference type="GO" id="GO:0003677">
    <property type="term" value="F:DNA binding"/>
    <property type="evidence" value="ECO:0007669"/>
    <property type="project" value="InterPro"/>
</dbReference>
<dbReference type="EMBL" id="BMNT01000104">
    <property type="protein sequence ID" value="GGL22072.1"/>
    <property type="molecule type" value="Genomic_DNA"/>
</dbReference>
<keyword evidence="6" id="KW-1185">Reference proteome</keyword>
<dbReference type="PANTHER" id="PTHR30349">
    <property type="entry name" value="PHAGE INTEGRASE-RELATED"/>
    <property type="match status" value="1"/>
</dbReference>
<proteinExistence type="predicted"/>
<reference evidence="5" key="2">
    <citation type="submission" date="2020-09" db="EMBL/GenBank/DDBJ databases">
        <authorList>
            <person name="Sun Q."/>
            <person name="Ohkuma M."/>
        </authorList>
    </citation>
    <scope>NUCLEOTIDE SEQUENCE</scope>
    <source>
        <strain evidence="5">JCM 13064</strain>
    </source>
</reference>
<reference evidence="5" key="1">
    <citation type="journal article" date="2014" name="Int. J. Syst. Evol. Microbiol.">
        <title>Complete genome sequence of Corynebacterium casei LMG S-19264T (=DSM 44701T), isolated from a smear-ripened cheese.</title>
        <authorList>
            <consortium name="US DOE Joint Genome Institute (JGI-PGF)"/>
            <person name="Walter F."/>
            <person name="Albersmeier A."/>
            <person name="Kalinowski J."/>
            <person name="Ruckert C."/>
        </authorList>
    </citation>
    <scope>NUCLEOTIDE SEQUENCE</scope>
    <source>
        <strain evidence="5">JCM 13064</strain>
    </source>
</reference>
<organism evidence="5 6">
    <name type="scientific">Sphaerisporangium melleum</name>
    <dbReference type="NCBI Taxonomy" id="321316"/>
    <lineage>
        <taxon>Bacteria</taxon>
        <taxon>Bacillati</taxon>
        <taxon>Actinomycetota</taxon>
        <taxon>Actinomycetes</taxon>
        <taxon>Streptosporangiales</taxon>
        <taxon>Streptosporangiaceae</taxon>
        <taxon>Sphaerisporangium</taxon>
    </lineage>
</organism>
<evidence type="ECO:0000313" key="5">
    <source>
        <dbReference type="EMBL" id="GGL22072.1"/>
    </source>
</evidence>
<dbReference type="InterPro" id="IPR013762">
    <property type="entry name" value="Integrase-like_cat_sf"/>
</dbReference>
<dbReference type="InterPro" id="IPR050090">
    <property type="entry name" value="Tyrosine_recombinase_XerCD"/>
</dbReference>
<accession>A0A917VWF3</accession>
<dbReference type="Proteomes" id="UP000645217">
    <property type="component" value="Unassembled WGS sequence"/>
</dbReference>
<evidence type="ECO:0000256" key="3">
    <source>
        <dbReference type="ARBA" id="ARBA00023172"/>
    </source>
</evidence>
<dbReference type="InterPro" id="IPR011010">
    <property type="entry name" value="DNA_brk_join_enz"/>
</dbReference>
<comment type="caution">
    <text evidence="5">The sequence shown here is derived from an EMBL/GenBank/DDBJ whole genome shotgun (WGS) entry which is preliminary data.</text>
</comment>
<protein>
    <recommendedName>
        <fullName evidence="4">Tyr recombinase domain-containing protein</fullName>
    </recommendedName>
</protein>
<sequence>MVFGVKRVSVEGAAHLVLVDGVVPLHPQEAVFAAMLTGWERQQRARLLAVSTIKARVDLVRRFAVFTGTPPWEWLPGDVEDWATELLSSPGPLARSTVRNYLNQIAMFCDYLTDARYGWGEQCVEYFGTHPVQICHEDNTPSHSSPYEGRPEVRALTRRELQDFFDHADEQVLRARASGRKGWLPAFRDATLFKVIYGWGLRRREAGNLDLADFSRNPKAPEFGRYGACYVRFGKAVKGSPPRRRTVLTVWDWSVEAVAEYVAEVRPLFEVGKRQLLWPSERGGRITGRHITRRFAEYRDALGLEEVLHPHCLRHSYITHLIEDGADPFFVQRQVGHAWGSTTSIYTHAGSDFMNNALREVLDAGLRGAD</sequence>
<name>A0A917VWF3_9ACTN</name>
<dbReference type="Gene3D" id="1.10.443.10">
    <property type="entry name" value="Intergrase catalytic core"/>
    <property type="match status" value="1"/>
</dbReference>
<dbReference type="InterPro" id="IPR002104">
    <property type="entry name" value="Integrase_catalytic"/>
</dbReference>
<evidence type="ECO:0000259" key="4">
    <source>
        <dbReference type="PROSITE" id="PS51898"/>
    </source>
</evidence>
<keyword evidence="3" id="KW-0233">DNA recombination</keyword>
<comment type="subcellular location">
    <subcellularLocation>
        <location evidence="1">Cytoplasm</location>
    </subcellularLocation>
</comment>
<keyword evidence="2" id="KW-0229">DNA integration</keyword>
<evidence type="ECO:0000313" key="6">
    <source>
        <dbReference type="Proteomes" id="UP000645217"/>
    </source>
</evidence>
<dbReference type="AlphaFoldDB" id="A0A917VWF3"/>
<gene>
    <name evidence="5" type="ORF">GCM10007964_74960</name>
</gene>
<dbReference type="Pfam" id="PF00589">
    <property type="entry name" value="Phage_integrase"/>
    <property type="match status" value="1"/>
</dbReference>
<dbReference type="GO" id="GO:0006310">
    <property type="term" value="P:DNA recombination"/>
    <property type="evidence" value="ECO:0007669"/>
    <property type="project" value="UniProtKB-KW"/>
</dbReference>
<dbReference type="GO" id="GO:0015074">
    <property type="term" value="P:DNA integration"/>
    <property type="evidence" value="ECO:0007669"/>
    <property type="project" value="UniProtKB-KW"/>
</dbReference>
<dbReference type="PANTHER" id="PTHR30349:SF77">
    <property type="entry name" value="TYROSINE RECOMBINASE XERC"/>
    <property type="match status" value="1"/>
</dbReference>